<comment type="cofactor">
    <cofactor evidence="11">
        <name>Mg(2+)</name>
        <dbReference type="ChEBI" id="CHEBI:18420"/>
    </cofactor>
    <cofactor evidence="11">
        <name>Mn(2+)</name>
        <dbReference type="ChEBI" id="CHEBI:29035"/>
    </cofactor>
    <text evidence="11">Magnesium. Can also use manganese.</text>
</comment>
<evidence type="ECO:0000256" key="8">
    <source>
        <dbReference type="ARBA" id="ARBA00031306"/>
    </source>
</evidence>
<dbReference type="Pfam" id="PF02424">
    <property type="entry name" value="ApbE"/>
    <property type="match status" value="1"/>
</dbReference>
<dbReference type="EMBL" id="QPJL01000024">
    <property type="protein sequence ID" value="RCW79637.1"/>
    <property type="molecule type" value="Genomic_DNA"/>
</dbReference>
<evidence type="ECO:0000256" key="10">
    <source>
        <dbReference type="PIRNR" id="PIRNR006268"/>
    </source>
</evidence>
<comment type="similarity">
    <text evidence="10">Belongs to the ApbE family.</text>
</comment>
<feature type="chain" id="PRO_5039893388" description="FAD:protein FMN transferase" evidence="12">
    <location>
        <begin position="24"/>
        <end position="307"/>
    </location>
</feature>
<evidence type="ECO:0000256" key="12">
    <source>
        <dbReference type="SAM" id="SignalP"/>
    </source>
</evidence>
<evidence type="ECO:0000256" key="4">
    <source>
        <dbReference type="ARBA" id="ARBA00022679"/>
    </source>
</evidence>
<evidence type="ECO:0000256" key="9">
    <source>
        <dbReference type="ARBA" id="ARBA00048540"/>
    </source>
</evidence>
<dbReference type="EC" id="2.7.1.180" evidence="1 10"/>
<dbReference type="PANTHER" id="PTHR30040:SF2">
    <property type="entry name" value="FAD:PROTEIN FMN TRANSFERASE"/>
    <property type="match status" value="1"/>
</dbReference>
<feature type="binding site" evidence="11">
    <location>
        <position position="277"/>
    </location>
    <ligand>
        <name>Mg(2+)</name>
        <dbReference type="ChEBI" id="CHEBI:18420"/>
    </ligand>
</feature>
<evidence type="ECO:0000256" key="7">
    <source>
        <dbReference type="ARBA" id="ARBA00022842"/>
    </source>
</evidence>
<keyword evidence="6 10" id="KW-0274">FAD</keyword>
<dbReference type="PANTHER" id="PTHR30040">
    <property type="entry name" value="THIAMINE BIOSYNTHESIS LIPOPROTEIN APBE"/>
    <property type="match status" value="1"/>
</dbReference>
<evidence type="ECO:0000313" key="14">
    <source>
        <dbReference type="Proteomes" id="UP000253345"/>
    </source>
</evidence>
<protein>
    <recommendedName>
        <fullName evidence="2 10">FAD:protein FMN transferase</fullName>
        <ecNumber evidence="1 10">2.7.1.180</ecNumber>
    </recommendedName>
    <alternativeName>
        <fullName evidence="8 10">Flavin transferase</fullName>
    </alternativeName>
</protein>
<dbReference type="GO" id="GO:0046872">
    <property type="term" value="F:metal ion binding"/>
    <property type="evidence" value="ECO:0007669"/>
    <property type="project" value="UniProtKB-UniRule"/>
</dbReference>
<dbReference type="PIRSF" id="PIRSF006268">
    <property type="entry name" value="ApbE"/>
    <property type="match status" value="1"/>
</dbReference>
<dbReference type="SUPFAM" id="SSF143631">
    <property type="entry name" value="ApbE-like"/>
    <property type="match status" value="1"/>
</dbReference>
<feature type="binding site" evidence="11">
    <location>
        <position position="169"/>
    </location>
    <ligand>
        <name>Mg(2+)</name>
        <dbReference type="ChEBI" id="CHEBI:18420"/>
    </ligand>
</feature>
<dbReference type="GO" id="GO:0016740">
    <property type="term" value="F:transferase activity"/>
    <property type="evidence" value="ECO:0007669"/>
    <property type="project" value="UniProtKB-UniRule"/>
</dbReference>
<keyword evidence="5 10" id="KW-0479">Metal-binding</keyword>
<evidence type="ECO:0000256" key="2">
    <source>
        <dbReference type="ARBA" id="ARBA00016337"/>
    </source>
</evidence>
<accession>A0A368YL70</accession>
<keyword evidence="14" id="KW-1185">Reference proteome</keyword>
<comment type="catalytic activity">
    <reaction evidence="9 10">
        <text>L-threonyl-[protein] + FAD = FMN-L-threonyl-[protein] + AMP + H(+)</text>
        <dbReference type="Rhea" id="RHEA:36847"/>
        <dbReference type="Rhea" id="RHEA-COMP:11060"/>
        <dbReference type="Rhea" id="RHEA-COMP:11061"/>
        <dbReference type="ChEBI" id="CHEBI:15378"/>
        <dbReference type="ChEBI" id="CHEBI:30013"/>
        <dbReference type="ChEBI" id="CHEBI:57692"/>
        <dbReference type="ChEBI" id="CHEBI:74257"/>
        <dbReference type="ChEBI" id="CHEBI:456215"/>
        <dbReference type="EC" id="2.7.1.180"/>
    </reaction>
</comment>
<dbReference type="RefSeq" id="WP_114350481.1">
    <property type="nucleotide sequence ID" value="NZ_QPJL01000024.1"/>
</dbReference>
<comment type="caution">
    <text evidence="13">The sequence shown here is derived from an EMBL/GenBank/DDBJ whole genome shotgun (WGS) entry which is preliminary data.</text>
</comment>
<evidence type="ECO:0000256" key="1">
    <source>
        <dbReference type="ARBA" id="ARBA00011955"/>
    </source>
</evidence>
<sequence length="307" mass="32067">MKRRRFLTITAGLLAASATGISAAISAAPMQEWRGIALGASARIALAHPDAARLIDAARAEIVRLERVFSLYRADSELMRLNASGRLEAPSLDLVTCLGLCDRMHQATKGAFDPSVQPLWDLHARAASEGRLPQPGEIATARARIGWQGLRLDSARIEMRPGMALTLNGVAQGFIADRVAALLRGHGVENVLIDTGEIAALGQGPDGKAWPVTIRDGRELALRDRALATSAPLGTVLDAAGTVGHIFDPASGRPAGGQWRQISVSARSAAVADALSTAACLMPDRAAIEAACQAAGDARLEQALAAA</sequence>
<evidence type="ECO:0000313" key="13">
    <source>
        <dbReference type="EMBL" id="RCW79637.1"/>
    </source>
</evidence>
<keyword evidence="12" id="KW-0732">Signal</keyword>
<evidence type="ECO:0000256" key="6">
    <source>
        <dbReference type="ARBA" id="ARBA00022827"/>
    </source>
</evidence>
<dbReference type="InterPro" id="IPR003374">
    <property type="entry name" value="ApbE-like_sf"/>
</dbReference>
<evidence type="ECO:0000256" key="5">
    <source>
        <dbReference type="ARBA" id="ARBA00022723"/>
    </source>
</evidence>
<gene>
    <name evidence="13" type="ORF">DFP89_12429</name>
</gene>
<dbReference type="Gene3D" id="3.10.520.10">
    <property type="entry name" value="ApbE-like domains"/>
    <property type="match status" value="1"/>
</dbReference>
<keyword evidence="7 10" id="KW-0460">Magnesium</keyword>
<dbReference type="OrthoDB" id="9778595at2"/>
<feature type="signal peptide" evidence="12">
    <location>
        <begin position="1"/>
        <end position="23"/>
    </location>
</feature>
<dbReference type="InterPro" id="IPR024932">
    <property type="entry name" value="ApbE"/>
</dbReference>
<keyword evidence="13" id="KW-0449">Lipoprotein</keyword>
<name>A0A368YL70_9RHOB</name>
<proteinExistence type="inferred from homology"/>
<reference evidence="13 14" key="1">
    <citation type="submission" date="2018-07" db="EMBL/GenBank/DDBJ databases">
        <title>Genomic Encyclopedia of Type Strains, Phase III (KMG-III): the genomes of soil and plant-associated and newly described type strains.</title>
        <authorList>
            <person name="Whitman W."/>
        </authorList>
    </citation>
    <scope>NUCLEOTIDE SEQUENCE [LARGE SCALE GENOMIC DNA]</scope>
    <source>
        <strain evidence="13 14">CECT 8525</strain>
    </source>
</reference>
<dbReference type="AlphaFoldDB" id="A0A368YL70"/>
<dbReference type="Proteomes" id="UP000253345">
    <property type="component" value="Unassembled WGS sequence"/>
</dbReference>
<evidence type="ECO:0000256" key="3">
    <source>
        <dbReference type="ARBA" id="ARBA00022630"/>
    </source>
</evidence>
<organism evidence="13 14">
    <name type="scientific">Paracoccus lutimaris</name>
    <dbReference type="NCBI Taxonomy" id="1490030"/>
    <lineage>
        <taxon>Bacteria</taxon>
        <taxon>Pseudomonadati</taxon>
        <taxon>Pseudomonadota</taxon>
        <taxon>Alphaproteobacteria</taxon>
        <taxon>Rhodobacterales</taxon>
        <taxon>Paracoccaceae</taxon>
        <taxon>Paracoccus</taxon>
    </lineage>
</organism>
<evidence type="ECO:0000256" key="11">
    <source>
        <dbReference type="PIRSR" id="PIRSR006268-2"/>
    </source>
</evidence>
<feature type="binding site" evidence="11">
    <location>
        <position position="273"/>
    </location>
    <ligand>
        <name>Mg(2+)</name>
        <dbReference type="ChEBI" id="CHEBI:18420"/>
    </ligand>
</feature>
<keyword evidence="4 10" id="KW-0808">Transferase</keyword>
<keyword evidence="3 10" id="KW-0285">Flavoprotein</keyword>